<gene>
    <name evidence="6" type="ORF">K3X48_05380</name>
</gene>
<dbReference type="PRINTS" id="PR00455">
    <property type="entry name" value="HTHTETR"/>
</dbReference>
<name>A0A9Q9HBU4_9RHOB</name>
<keyword evidence="1" id="KW-0805">Transcription regulation</keyword>
<reference evidence="6" key="1">
    <citation type="submission" date="2021-08" db="EMBL/GenBank/DDBJ databases">
        <authorList>
            <person name="Nwanade C."/>
            <person name="Wang M."/>
            <person name="Masoudi A."/>
            <person name="Yu Z."/>
            <person name="Liu J."/>
        </authorList>
    </citation>
    <scope>NUCLEOTIDE SEQUENCE</scope>
    <source>
        <strain evidence="6">S056</strain>
    </source>
</reference>
<evidence type="ECO:0000256" key="4">
    <source>
        <dbReference type="PROSITE-ProRule" id="PRU00335"/>
    </source>
</evidence>
<dbReference type="SUPFAM" id="SSF46689">
    <property type="entry name" value="Homeodomain-like"/>
    <property type="match status" value="1"/>
</dbReference>
<dbReference type="PANTHER" id="PTHR30055">
    <property type="entry name" value="HTH-TYPE TRANSCRIPTIONAL REGULATOR RUTR"/>
    <property type="match status" value="1"/>
</dbReference>
<proteinExistence type="predicted"/>
<dbReference type="GO" id="GO:0000976">
    <property type="term" value="F:transcription cis-regulatory region binding"/>
    <property type="evidence" value="ECO:0007669"/>
    <property type="project" value="TreeGrafter"/>
</dbReference>
<evidence type="ECO:0000256" key="1">
    <source>
        <dbReference type="ARBA" id="ARBA00023015"/>
    </source>
</evidence>
<dbReference type="EMBL" id="CP080776">
    <property type="protein sequence ID" value="UWP96411.1"/>
    <property type="molecule type" value="Genomic_DNA"/>
</dbReference>
<feature type="domain" description="HTH tetR-type" evidence="5">
    <location>
        <begin position="24"/>
        <end position="84"/>
    </location>
</feature>
<dbReference type="GO" id="GO:0003700">
    <property type="term" value="F:DNA-binding transcription factor activity"/>
    <property type="evidence" value="ECO:0007669"/>
    <property type="project" value="TreeGrafter"/>
</dbReference>
<dbReference type="Gene3D" id="1.10.357.10">
    <property type="entry name" value="Tetracycline Repressor, domain 2"/>
    <property type="match status" value="1"/>
</dbReference>
<keyword evidence="2 4" id="KW-0238">DNA-binding</keyword>
<evidence type="ECO:0000256" key="2">
    <source>
        <dbReference type="ARBA" id="ARBA00023125"/>
    </source>
</evidence>
<accession>A0A9Q9HBU4</accession>
<dbReference type="Proteomes" id="UP001057991">
    <property type="component" value="Chromosome"/>
</dbReference>
<evidence type="ECO:0000256" key="3">
    <source>
        <dbReference type="ARBA" id="ARBA00023163"/>
    </source>
</evidence>
<keyword evidence="3" id="KW-0804">Transcription</keyword>
<dbReference type="AlphaFoldDB" id="A0A9Q9HBU4"/>
<dbReference type="InterPro" id="IPR001647">
    <property type="entry name" value="HTH_TetR"/>
</dbReference>
<feature type="DNA-binding region" description="H-T-H motif" evidence="4">
    <location>
        <begin position="47"/>
        <end position="66"/>
    </location>
</feature>
<sequence length="211" mass="23168">MALQTSCRIESQDMPETPADIPVDDKQMAILMAALEVFRLYGFRRSSMEDIAKTAGMSRAALYLHFRNKQDLFRRLVVVFFAQAVCDLRRELLRYPSRAVTDTLVAALLAKGGAGMEALFNSPHGHEMMEVKTSAAEEEVAEGMAQLSSVLADWFEDQAALGRVVLDVPASEMARTLLDGLDGVKANATSYQQYLDGVSRLGRVFGKALSA</sequence>
<evidence type="ECO:0000313" key="7">
    <source>
        <dbReference type="Proteomes" id="UP001057991"/>
    </source>
</evidence>
<dbReference type="RefSeq" id="WP_259806553.1">
    <property type="nucleotide sequence ID" value="NZ_CP080776.1"/>
</dbReference>
<organism evidence="6 7">
    <name type="scientific">Aliiroseovarius crassostreae</name>
    <dbReference type="NCBI Taxonomy" id="154981"/>
    <lineage>
        <taxon>Bacteria</taxon>
        <taxon>Pseudomonadati</taxon>
        <taxon>Pseudomonadota</taxon>
        <taxon>Alphaproteobacteria</taxon>
        <taxon>Rhodobacterales</taxon>
        <taxon>Paracoccaceae</taxon>
        <taxon>Aliiroseovarius</taxon>
    </lineage>
</organism>
<dbReference type="InterPro" id="IPR009057">
    <property type="entry name" value="Homeodomain-like_sf"/>
</dbReference>
<dbReference type="PANTHER" id="PTHR30055:SF234">
    <property type="entry name" value="HTH-TYPE TRANSCRIPTIONAL REGULATOR BETI"/>
    <property type="match status" value="1"/>
</dbReference>
<evidence type="ECO:0000313" key="6">
    <source>
        <dbReference type="EMBL" id="UWP96411.1"/>
    </source>
</evidence>
<protein>
    <submittedName>
        <fullName evidence="6">TetR/AcrR family transcriptional regulator</fullName>
    </submittedName>
</protein>
<dbReference type="PROSITE" id="PS50977">
    <property type="entry name" value="HTH_TETR_2"/>
    <property type="match status" value="1"/>
</dbReference>
<dbReference type="Pfam" id="PF00440">
    <property type="entry name" value="TetR_N"/>
    <property type="match status" value="1"/>
</dbReference>
<evidence type="ECO:0000259" key="5">
    <source>
        <dbReference type="PROSITE" id="PS50977"/>
    </source>
</evidence>
<dbReference type="InterPro" id="IPR050109">
    <property type="entry name" value="HTH-type_TetR-like_transc_reg"/>
</dbReference>